<feature type="region of interest" description="Disordered" evidence="1">
    <location>
        <begin position="134"/>
        <end position="209"/>
    </location>
</feature>
<feature type="compositionally biased region" description="Basic and acidic residues" evidence="1">
    <location>
        <begin position="199"/>
        <end position="209"/>
    </location>
</feature>
<accession>A0ABN6V8P3</accession>
<feature type="region of interest" description="Disordered" evidence="1">
    <location>
        <begin position="248"/>
        <end position="267"/>
    </location>
</feature>
<sequence>MKHAEAEKLLGGYATGTLTEAERRALFEAALEHQDLFDALADEEALRELLADPAARAHLLSALAPGAPPKVVPFYRHPGLIGAAASLIVAATAGLAYLRSPGTPLPAARQETAKAAPTGTAKVGEAPVPAQPLAQAQAQLQPQLQPQVAPARKVPPATGPEESASPRPIPTPAAVPTLAPAPLPASRVAAAEAPAGAEDAAREDRAKKAERSRPVAALAAPAPAAAVVEVLGQVAGAPAMTKAIASDRAERKVAEPEGASPAPIWSLEPQPDGITRVLVTAARGAEVSVLRRTASGVEVLKLRVIQDHPDAPARWVGQVRLGPGDVLDLYLMKGPVADPAKLPETGPVEGFRARIHPAEKKDAPR</sequence>
<keyword evidence="3" id="KW-1185">Reference proteome</keyword>
<feature type="compositionally biased region" description="Pro residues" evidence="1">
    <location>
        <begin position="167"/>
        <end position="183"/>
    </location>
</feature>
<dbReference type="EMBL" id="AP027079">
    <property type="protein sequence ID" value="BDU70160.1"/>
    <property type="molecule type" value="Genomic_DNA"/>
</dbReference>
<dbReference type="RefSeq" id="WP_286353878.1">
    <property type="nucleotide sequence ID" value="NZ_AP027079.1"/>
</dbReference>
<reference evidence="3" key="1">
    <citation type="journal article" date="2023" name="Int. J. Syst. Evol. Microbiol.">
        <title>Mesoterricola silvestris gen. nov., sp. nov., Mesoterricola sediminis sp. nov., Geothrix oryzae sp. nov., Geothrix edaphica sp. nov., Geothrix rubra sp. nov., and Geothrix limicola sp. nov., six novel members of Acidobacteriota isolated from soils.</title>
        <authorList>
            <person name="Itoh H."/>
            <person name="Sugisawa Y."/>
            <person name="Mise K."/>
            <person name="Xu Z."/>
            <person name="Kuniyasu M."/>
            <person name="Ushijima N."/>
            <person name="Kawano K."/>
            <person name="Kobayashi E."/>
            <person name="Shiratori Y."/>
            <person name="Masuda Y."/>
            <person name="Senoo K."/>
        </authorList>
    </citation>
    <scope>NUCLEOTIDE SEQUENCE [LARGE SCALE GENOMIC DNA]</scope>
    <source>
        <strain evidence="3">Red222</strain>
    </source>
</reference>
<protein>
    <submittedName>
        <fullName evidence="2">Uncharacterized protein</fullName>
    </submittedName>
</protein>
<organism evidence="2 3">
    <name type="scientific">Geothrix oryzae</name>
    <dbReference type="NCBI Taxonomy" id="2927975"/>
    <lineage>
        <taxon>Bacteria</taxon>
        <taxon>Pseudomonadati</taxon>
        <taxon>Acidobacteriota</taxon>
        <taxon>Holophagae</taxon>
        <taxon>Holophagales</taxon>
        <taxon>Holophagaceae</taxon>
        <taxon>Geothrix</taxon>
    </lineage>
</organism>
<feature type="compositionally biased region" description="Low complexity" evidence="1">
    <location>
        <begin position="184"/>
        <end position="198"/>
    </location>
</feature>
<feature type="compositionally biased region" description="Low complexity" evidence="1">
    <location>
        <begin position="134"/>
        <end position="151"/>
    </location>
</feature>
<proteinExistence type="predicted"/>
<gene>
    <name evidence="2" type="ORF">GETHOR_22610</name>
</gene>
<evidence type="ECO:0000256" key="1">
    <source>
        <dbReference type="SAM" id="MobiDB-lite"/>
    </source>
</evidence>
<feature type="region of interest" description="Disordered" evidence="1">
    <location>
        <begin position="338"/>
        <end position="365"/>
    </location>
</feature>
<evidence type="ECO:0000313" key="3">
    <source>
        <dbReference type="Proteomes" id="UP001242010"/>
    </source>
</evidence>
<evidence type="ECO:0000313" key="2">
    <source>
        <dbReference type="EMBL" id="BDU70160.1"/>
    </source>
</evidence>
<name>A0ABN6V8P3_9BACT</name>
<dbReference type="Proteomes" id="UP001242010">
    <property type="component" value="Chromosome"/>
</dbReference>
<feature type="compositionally biased region" description="Basic and acidic residues" evidence="1">
    <location>
        <begin position="356"/>
        <end position="365"/>
    </location>
</feature>